<evidence type="ECO:0000313" key="2">
    <source>
        <dbReference type="Proteomes" id="UP000714275"/>
    </source>
</evidence>
<dbReference type="OrthoDB" id="3025659at2759"/>
<dbReference type="AlphaFoldDB" id="A0A9P6ZRA3"/>
<dbReference type="EMBL" id="JABBWD010000036">
    <property type="protein sequence ID" value="KAG1775026.1"/>
    <property type="molecule type" value="Genomic_DNA"/>
</dbReference>
<protein>
    <submittedName>
        <fullName evidence="1">Uncharacterized protein</fullName>
    </submittedName>
</protein>
<evidence type="ECO:0000313" key="1">
    <source>
        <dbReference type="EMBL" id="KAG1775026.1"/>
    </source>
</evidence>
<organism evidence="1 2">
    <name type="scientific">Suillus placidus</name>
    <dbReference type="NCBI Taxonomy" id="48579"/>
    <lineage>
        <taxon>Eukaryota</taxon>
        <taxon>Fungi</taxon>
        <taxon>Dikarya</taxon>
        <taxon>Basidiomycota</taxon>
        <taxon>Agaricomycotina</taxon>
        <taxon>Agaricomycetes</taxon>
        <taxon>Agaricomycetidae</taxon>
        <taxon>Boletales</taxon>
        <taxon>Suillineae</taxon>
        <taxon>Suillaceae</taxon>
        <taxon>Suillus</taxon>
    </lineage>
</organism>
<sequence>MPVLHVSAGPGSNLPLANFCAAYNLSPEIHVKLYQYIVSSELKEMRFKNDKITAMKDVVAQWANRGAVSLGIKAAPIGDHTTHRNVFLPPHNGSSSY</sequence>
<proteinExistence type="predicted"/>
<comment type="caution">
    <text evidence="1">The sequence shown here is derived from an EMBL/GenBank/DDBJ whole genome shotgun (WGS) entry which is preliminary data.</text>
</comment>
<dbReference type="Proteomes" id="UP000714275">
    <property type="component" value="Unassembled WGS sequence"/>
</dbReference>
<name>A0A9P6ZRA3_9AGAM</name>
<accession>A0A9P6ZRA3</accession>
<keyword evidence="2" id="KW-1185">Reference proteome</keyword>
<gene>
    <name evidence="1" type="ORF">EV702DRAFT_1199625</name>
</gene>
<reference evidence="1" key="1">
    <citation type="journal article" date="2020" name="New Phytol.">
        <title>Comparative genomics reveals dynamic genome evolution in host specialist ectomycorrhizal fungi.</title>
        <authorList>
            <person name="Lofgren L.A."/>
            <person name="Nguyen N.H."/>
            <person name="Vilgalys R."/>
            <person name="Ruytinx J."/>
            <person name="Liao H.L."/>
            <person name="Branco S."/>
            <person name="Kuo A."/>
            <person name="LaButti K."/>
            <person name="Lipzen A."/>
            <person name="Andreopoulos W."/>
            <person name="Pangilinan J."/>
            <person name="Riley R."/>
            <person name="Hundley H."/>
            <person name="Na H."/>
            <person name="Barry K."/>
            <person name="Grigoriev I.V."/>
            <person name="Stajich J.E."/>
            <person name="Kennedy P.G."/>
        </authorList>
    </citation>
    <scope>NUCLEOTIDE SEQUENCE</scope>
    <source>
        <strain evidence="1">DOB743</strain>
    </source>
</reference>